<comment type="subcellular location">
    <subcellularLocation>
        <location evidence="1">Membrane</location>
        <topology evidence="1">Multi-pass membrane protein</topology>
    </subcellularLocation>
</comment>
<evidence type="ECO:0000256" key="3">
    <source>
        <dbReference type="ARBA" id="ARBA00022692"/>
    </source>
</evidence>
<reference evidence="9 10" key="1">
    <citation type="submission" date="2009-11" db="EMBL/GenBank/DDBJ databases">
        <title>Annotation of Allomyces macrogynus ATCC 38327.</title>
        <authorList>
            <consortium name="The Broad Institute Genome Sequencing Platform"/>
            <person name="Russ C."/>
            <person name="Cuomo C."/>
            <person name="Burger G."/>
            <person name="Gray M.W."/>
            <person name="Holland P.W.H."/>
            <person name="King N."/>
            <person name="Lang F.B.F."/>
            <person name="Roger A.J."/>
            <person name="Ruiz-Trillo I."/>
            <person name="Young S.K."/>
            <person name="Zeng Q."/>
            <person name="Gargeya S."/>
            <person name="Fitzgerald M."/>
            <person name="Haas B."/>
            <person name="Abouelleil A."/>
            <person name="Alvarado L."/>
            <person name="Arachchi H.M."/>
            <person name="Berlin A."/>
            <person name="Chapman S.B."/>
            <person name="Gearin G."/>
            <person name="Goldberg J."/>
            <person name="Griggs A."/>
            <person name="Gujja S."/>
            <person name="Hansen M."/>
            <person name="Heiman D."/>
            <person name="Howarth C."/>
            <person name="Larimer J."/>
            <person name="Lui A."/>
            <person name="MacDonald P.J.P."/>
            <person name="McCowen C."/>
            <person name="Montmayeur A."/>
            <person name="Murphy C."/>
            <person name="Neiman D."/>
            <person name="Pearson M."/>
            <person name="Priest M."/>
            <person name="Roberts A."/>
            <person name="Saif S."/>
            <person name="Shea T."/>
            <person name="Sisk P."/>
            <person name="Stolte C."/>
            <person name="Sykes S."/>
            <person name="Wortman J."/>
            <person name="Nusbaum C."/>
            <person name="Birren B."/>
        </authorList>
    </citation>
    <scope>NUCLEOTIDE SEQUENCE [LARGE SCALE GENOMIC DNA]</scope>
    <source>
        <strain evidence="9 10">ATCC 38327</strain>
    </source>
</reference>
<dbReference type="OrthoDB" id="5541786at2759"/>
<evidence type="ECO:0000259" key="7">
    <source>
        <dbReference type="Pfam" id="PF07970"/>
    </source>
</evidence>
<keyword evidence="3 6" id="KW-0812">Transmembrane</keyword>
<organism evidence="9 10">
    <name type="scientific">Allomyces macrogynus (strain ATCC 38327)</name>
    <name type="common">Allomyces javanicus var. macrogynus</name>
    <dbReference type="NCBI Taxonomy" id="578462"/>
    <lineage>
        <taxon>Eukaryota</taxon>
        <taxon>Fungi</taxon>
        <taxon>Fungi incertae sedis</taxon>
        <taxon>Blastocladiomycota</taxon>
        <taxon>Blastocladiomycetes</taxon>
        <taxon>Blastocladiales</taxon>
        <taxon>Blastocladiaceae</taxon>
        <taxon>Allomyces</taxon>
    </lineage>
</organism>
<dbReference type="InterPro" id="IPR045888">
    <property type="entry name" value="Erv"/>
</dbReference>
<keyword evidence="10" id="KW-1185">Reference proteome</keyword>
<dbReference type="OMA" id="MTNHYLR"/>
<name>A0A0L0SEX8_ALLM3</name>
<dbReference type="STRING" id="578462.A0A0L0SEX8"/>
<dbReference type="GO" id="GO:0016020">
    <property type="term" value="C:membrane"/>
    <property type="evidence" value="ECO:0007669"/>
    <property type="project" value="UniProtKB-SubCell"/>
</dbReference>
<gene>
    <name evidence="9" type="ORF">AMAG_06751</name>
</gene>
<feature type="domain" description="Endoplasmic reticulum vesicle transporter C-terminal" evidence="7">
    <location>
        <begin position="179"/>
        <end position="348"/>
    </location>
</feature>
<evidence type="ECO:0008006" key="11">
    <source>
        <dbReference type="Google" id="ProtNLM"/>
    </source>
</evidence>
<accession>A0A0L0SEX8</accession>
<dbReference type="Pfam" id="PF07970">
    <property type="entry name" value="COPIIcoated_ERV"/>
    <property type="match status" value="1"/>
</dbReference>
<evidence type="ECO:0000256" key="5">
    <source>
        <dbReference type="ARBA" id="ARBA00023136"/>
    </source>
</evidence>
<evidence type="ECO:0000259" key="8">
    <source>
        <dbReference type="Pfam" id="PF13850"/>
    </source>
</evidence>
<sequence length="371" mass="39517">MLAHAVAAAQRRVSSAALPSPTTPSSQQRKAAHKLAAWDAFAKVDDAFLDRSSARAWTSMVVAVGLVVLVGMELWRATGVHVEHAFTVDNQIRMQVPVFVDVTVAMPCEYLSVDVLDAAGVALHVGNTVQQLPVCGVAVFTNRLLPDPLNNDRAVRDVGKTPFDRSAASSHSAATVPGSACRIFGSFTVAKLSGNLHITAAGHGYAGTSHAPHAAINFTHRIDQLAFGTPFDAAHLLLANPLTHAYEVAESHFDMFQYFVSVVPTVFRSHSGAPPVVTHQYAVTDSHKVVGATDPRSGQAVAGVPGVFFRYDWEALAVEVTAVRNESLARFLVRMCAIVGGGYVCAGMAHAAVAWAVGIWNDVGRHRSVRI</sequence>
<evidence type="ECO:0000256" key="2">
    <source>
        <dbReference type="ARBA" id="ARBA00005648"/>
    </source>
</evidence>
<dbReference type="Proteomes" id="UP000054350">
    <property type="component" value="Unassembled WGS sequence"/>
</dbReference>
<comment type="similarity">
    <text evidence="2">Belongs to the ERGIC family.</text>
</comment>
<keyword evidence="4 6" id="KW-1133">Transmembrane helix</keyword>
<dbReference type="VEuPathDB" id="FungiDB:AMAG_06751"/>
<dbReference type="GO" id="GO:0030134">
    <property type="term" value="C:COPII-coated ER to Golgi transport vesicle"/>
    <property type="evidence" value="ECO:0007669"/>
    <property type="project" value="TreeGrafter"/>
</dbReference>
<dbReference type="PANTHER" id="PTHR10984:SF25">
    <property type="entry name" value="ENDOPLASMIC RETICULUM-GOLGI INTERMEDIATE COMPARTMENT PROTEIN 3"/>
    <property type="match status" value="1"/>
</dbReference>
<dbReference type="GO" id="GO:0005783">
    <property type="term" value="C:endoplasmic reticulum"/>
    <property type="evidence" value="ECO:0007669"/>
    <property type="project" value="TreeGrafter"/>
</dbReference>
<evidence type="ECO:0000313" key="10">
    <source>
        <dbReference type="Proteomes" id="UP000054350"/>
    </source>
</evidence>
<protein>
    <recommendedName>
        <fullName evidence="11">Endoplasmic reticulum vesicle transporter C-terminal domain-containing protein</fullName>
    </recommendedName>
</protein>
<feature type="domain" description="Endoplasmic reticulum vesicle transporter N-terminal" evidence="8">
    <location>
        <begin position="36"/>
        <end position="120"/>
    </location>
</feature>
<evidence type="ECO:0000256" key="1">
    <source>
        <dbReference type="ARBA" id="ARBA00004141"/>
    </source>
</evidence>
<dbReference type="AlphaFoldDB" id="A0A0L0SEX8"/>
<dbReference type="GO" id="GO:0006888">
    <property type="term" value="P:endoplasmic reticulum to Golgi vesicle-mediated transport"/>
    <property type="evidence" value="ECO:0007669"/>
    <property type="project" value="TreeGrafter"/>
</dbReference>
<evidence type="ECO:0000313" key="9">
    <source>
        <dbReference type="EMBL" id="KNE60987.1"/>
    </source>
</evidence>
<proteinExistence type="inferred from homology"/>
<dbReference type="Pfam" id="PF13850">
    <property type="entry name" value="ERGIC_N"/>
    <property type="match status" value="1"/>
</dbReference>
<dbReference type="PANTHER" id="PTHR10984">
    <property type="entry name" value="ENDOPLASMIC RETICULUM-GOLGI INTERMEDIATE COMPARTMENT PROTEIN"/>
    <property type="match status" value="1"/>
</dbReference>
<dbReference type="InterPro" id="IPR039542">
    <property type="entry name" value="Erv_N"/>
</dbReference>
<dbReference type="InterPro" id="IPR012936">
    <property type="entry name" value="Erv_C"/>
</dbReference>
<dbReference type="EMBL" id="GG745337">
    <property type="protein sequence ID" value="KNE60987.1"/>
    <property type="molecule type" value="Genomic_DNA"/>
</dbReference>
<dbReference type="GO" id="GO:0006890">
    <property type="term" value="P:retrograde vesicle-mediated transport, Golgi to endoplasmic reticulum"/>
    <property type="evidence" value="ECO:0007669"/>
    <property type="project" value="TreeGrafter"/>
</dbReference>
<evidence type="ECO:0000256" key="4">
    <source>
        <dbReference type="ARBA" id="ARBA00022989"/>
    </source>
</evidence>
<keyword evidence="5 6" id="KW-0472">Membrane</keyword>
<evidence type="ECO:0000256" key="6">
    <source>
        <dbReference type="SAM" id="Phobius"/>
    </source>
</evidence>
<reference evidence="10" key="2">
    <citation type="submission" date="2009-11" db="EMBL/GenBank/DDBJ databases">
        <title>The Genome Sequence of Allomyces macrogynus strain ATCC 38327.</title>
        <authorList>
            <consortium name="The Broad Institute Genome Sequencing Platform"/>
            <person name="Russ C."/>
            <person name="Cuomo C."/>
            <person name="Shea T."/>
            <person name="Young S.K."/>
            <person name="Zeng Q."/>
            <person name="Koehrsen M."/>
            <person name="Haas B."/>
            <person name="Borodovsky M."/>
            <person name="Guigo R."/>
            <person name="Alvarado L."/>
            <person name="Berlin A."/>
            <person name="Borenstein D."/>
            <person name="Chen Z."/>
            <person name="Engels R."/>
            <person name="Freedman E."/>
            <person name="Gellesch M."/>
            <person name="Goldberg J."/>
            <person name="Griggs A."/>
            <person name="Gujja S."/>
            <person name="Heiman D."/>
            <person name="Hepburn T."/>
            <person name="Howarth C."/>
            <person name="Jen D."/>
            <person name="Larson L."/>
            <person name="Lewis B."/>
            <person name="Mehta T."/>
            <person name="Park D."/>
            <person name="Pearson M."/>
            <person name="Roberts A."/>
            <person name="Saif S."/>
            <person name="Shenoy N."/>
            <person name="Sisk P."/>
            <person name="Stolte C."/>
            <person name="Sykes S."/>
            <person name="Walk T."/>
            <person name="White J."/>
            <person name="Yandava C."/>
            <person name="Burger G."/>
            <person name="Gray M.W."/>
            <person name="Holland P.W.H."/>
            <person name="King N."/>
            <person name="Lang F.B.F."/>
            <person name="Roger A.J."/>
            <person name="Ruiz-Trillo I."/>
            <person name="Lander E."/>
            <person name="Nusbaum C."/>
        </authorList>
    </citation>
    <scope>NUCLEOTIDE SEQUENCE [LARGE SCALE GENOMIC DNA]</scope>
    <source>
        <strain evidence="10">ATCC 38327</strain>
    </source>
</reference>
<dbReference type="eggNOG" id="KOG2667">
    <property type="taxonomic scope" value="Eukaryota"/>
</dbReference>
<feature type="transmembrane region" description="Helical" evidence="6">
    <location>
        <begin position="331"/>
        <end position="357"/>
    </location>
</feature>